<dbReference type="Pfam" id="PF07676">
    <property type="entry name" value="PD40"/>
    <property type="match status" value="1"/>
</dbReference>
<feature type="chain" id="PRO_5035176881" evidence="1">
    <location>
        <begin position="23"/>
        <end position="443"/>
    </location>
</feature>
<feature type="signal peptide" evidence="1">
    <location>
        <begin position="1"/>
        <end position="22"/>
    </location>
</feature>
<accession>A0A8J3HXN7</accession>
<reference evidence="2" key="1">
    <citation type="submission" date="2020-10" db="EMBL/GenBank/DDBJ databases">
        <title>Taxonomic study of unclassified bacteria belonging to the class Ktedonobacteria.</title>
        <authorList>
            <person name="Yabe S."/>
            <person name="Wang C.M."/>
            <person name="Zheng Y."/>
            <person name="Sakai Y."/>
            <person name="Cavaletti L."/>
            <person name="Monciardini P."/>
            <person name="Donadio S."/>
        </authorList>
    </citation>
    <scope>NUCLEOTIDE SEQUENCE</scope>
    <source>
        <strain evidence="2">SOSP1-1</strain>
    </source>
</reference>
<dbReference type="EMBL" id="BNJF01000001">
    <property type="protein sequence ID" value="GHO42833.1"/>
    <property type="molecule type" value="Genomic_DNA"/>
</dbReference>
<evidence type="ECO:0000313" key="3">
    <source>
        <dbReference type="Proteomes" id="UP000612362"/>
    </source>
</evidence>
<keyword evidence="1" id="KW-0732">Signal</keyword>
<dbReference type="AlphaFoldDB" id="A0A8J3HXN7"/>
<dbReference type="Gene3D" id="2.120.10.30">
    <property type="entry name" value="TolB, C-terminal domain"/>
    <property type="match status" value="1"/>
</dbReference>
<comment type="caution">
    <text evidence="2">The sequence shown here is derived from an EMBL/GenBank/DDBJ whole genome shotgun (WGS) entry which is preliminary data.</text>
</comment>
<evidence type="ECO:0000313" key="2">
    <source>
        <dbReference type="EMBL" id="GHO42833.1"/>
    </source>
</evidence>
<gene>
    <name evidence="2" type="ORF">KSX_09960</name>
</gene>
<dbReference type="Proteomes" id="UP000612362">
    <property type="component" value="Unassembled WGS sequence"/>
</dbReference>
<protein>
    <submittedName>
        <fullName evidence="2">Uncharacterized protein</fullName>
    </submittedName>
</protein>
<dbReference type="InterPro" id="IPR011042">
    <property type="entry name" value="6-blade_b-propeller_TolB-like"/>
</dbReference>
<keyword evidence="3" id="KW-1185">Reference proteome</keyword>
<dbReference type="RefSeq" id="WP_220192332.1">
    <property type="nucleotide sequence ID" value="NZ_BNJF01000001.1"/>
</dbReference>
<proteinExistence type="predicted"/>
<dbReference type="InterPro" id="IPR011659">
    <property type="entry name" value="WD40"/>
</dbReference>
<organism evidence="2 3">
    <name type="scientific">Ktedonospora formicarum</name>
    <dbReference type="NCBI Taxonomy" id="2778364"/>
    <lineage>
        <taxon>Bacteria</taxon>
        <taxon>Bacillati</taxon>
        <taxon>Chloroflexota</taxon>
        <taxon>Ktedonobacteria</taxon>
        <taxon>Ktedonobacterales</taxon>
        <taxon>Ktedonobacteraceae</taxon>
        <taxon>Ktedonospora</taxon>
    </lineage>
</organism>
<name>A0A8J3HXN7_9CHLR</name>
<dbReference type="SUPFAM" id="SSF82171">
    <property type="entry name" value="DPP6 N-terminal domain-like"/>
    <property type="match status" value="1"/>
</dbReference>
<dbReference type="PROSITE" id="PS51257">
    <property type="entry name" value="PROKAR_LIPOPROTEIN"/>
    <property type="match status" value="1"/>
</dbReference>
<sequence length="443" mass="47780">MKRQRLALLVLLLLIASLLLTACQAGHDGTKILGYIKDGQLWTADPDGANKLAIVKQAIPVVGYTWSPNHQIVAFRTMDSDFARSADAHRISGQLPSGLIGDIPSAVSTIGVDGGTPIEVAFSNPNARNSNPIWNATGNRLLIRQTALPAAPQPGDASWWITQNDQPGGIAAKTFPASYSLPSFGYTNDIVAGNSPEGLFTASITGTNQRFLSHQPLTGHPLPAALERVLWQPGHQDATLLYAVELTSQKTQQVQLIQRTLQGSEKPLLTCACTQFAWSPDGNAILYTTNESFAIYTLKTGQTFTFQADIDSAPSWSPDGHLLLLNGTQNLKLVDIAHQRVSILLSKTSGSPQQHLAFSLPADSKALLQPLANSPWSPDSTHVIFLTQQRLYWQGKALTSGEGLYTVALNTDGTSQSTPTLIDCGKISQPGWTYQDPNTSFLF</sequence>
<evidence type="ECO:0000256" key="1">
    <source>
        <dbReference type="SAM" id="SignalP"/>
    </source>
</evidence>